<comment type="caution">
    <text evidence="6">The sequence shown here is derived from an EMBL/GenBank/DDBJ whole genome shotgun (WGS) entry which is preliminary data.</text>
</comment>
<keyword evidence="3 4" id="KW-0443">Lipid metabolism</keyword>
<dbReference type="PANTHER" id="PTHR14226">
    <property type="entry name" value="NEUROPATHY TARGET ESTERASE/SWISS CHEESE D.MELANOGASTER"/>
    <property type="match status" value="1"/>
</dbReference>
<protein>
    <submittedName>
        <fullName evidence="6">Patatin-like phospholipase family protein</fullName>
    </submittedName>
</protein>
<feature type="domain" description="PNPLA" evidence="5">
    <location>
        <begin position="16"/>
        <end position="214"/>
    </location>
</feature>
<accession>A0A9X1L948</accession>
<feature type="short sequence motif" description="GXSXG" evidence="4">
    <location>
        <begin position="48"/>
        <end position="52"/>
    </location>
</feature>
<evidence type="ECO:0000313" key="7">
    <source>
        <dbReference type="Proteomes" id="UP001139311"/>
    </source>
</evidence>
<feature type="short sequence motif" description="DGA/G" evidence="4">
    <location>
        <begin position="201"/>
        <end position="203"/>
    </location>
</feature>
<dbReference type="RefSeq" id="WP_226609669.1">
    <property type="nucleotide sequence ID" value="NZ_JAJAQI010000024.1"/>
</dbReference>
<sequence length="345" mass="37404">MAKTSPEPRERVLVDLALQGGGAHGAFTWGVLDRLLEEEWLEVEGISGTSAGAMNAAVMASGYAKGGAPAAREALEAFWKRVSAAATFSPFQRGPVDRMLGRWTLDNSPAFLMMDLLARVISPYDVPSFGGNPLEQVLRGSVDFDALAEGPIKVFVTATNVRTGRGRIFRKGDITPAALLASACLPQLFQAVEIDGEPYWDGGFAGNPTLVPLITELVSDDTILVPINPIERLGTPRSARDILDRVNEISFNAVALKELKMLALLRKVADPGNTEGASWARMRMHVVRNQVMVGLGYSSKLNAEWTFLSMLREEGRRAAQDFLDAHGADIGRRSSLDLDRLLEGV</sequence>
<name>A0A9X1L948_9PROT</name>
<proteinExistence type="predicted"/>
<organism evidence="6 7">
    <name type="scientific">Roseicella aerolata</name>
    <dbReference type="NCBI Taxonomy" id="2883479"/>
    <lineage>
        <taxon>Bacteria</taxon>
        <taxon>Pseudomonadati</taxon>
        <taxon>Pseudomonadota</taxon>
        <taxon>Alphaproteobacteria</taxon>
        <taxon>Acetobacterales</taxon>
        <taxon>Roseomonadaceae</taxon>
        <taxon>Roseicella</taxon>
    </lineage>
</organism>
<dbReference type="Pfam" id="PF01734">
    <property type="entry name" value="Patatin"/>
    <property type="match status" value="1"/>
</dbReference>
<dbReference type="GO" id="GO:0016042">
    <property type="term" value="P:lipid catabolic process"/>
    <property type="evidence" value="ECO:0007669"/>
    <property type="project" value="UniProtKB-UniRule"/>
</dbReference>
<keyword evidence="1 4" id="KW-0378">Hydrolase</keyword>
<feature type="short sequence motif" description="GXGXXG" evidence="4">
    <location>
        <begin position="20"/>
        <end position="25"/>
    </location>
</feature>
<reference evidence="6" key="1">
    <citation type="submission" date="2021-10" db="EMBL/GenBank/DDBJ databases">
        <title>Roseicella aerolatum sp. nov., isolated from aerosols of e-waste dismantling site.</title>
        <authorList>
            <person name="Qin T."/>
        </authorList>
    </citation>
    <scope>NUCLEOTIDE SEQUENCE</scope>
    <source>
        <strain evidence="6">GB24</strain>
    </source>
</reference>
<evidence type="ECO:0000256" key="4">
    <source>
        <dbReference type="PROSITE-ProRule" id="PRU01161"/>
    </source>
</evidence>
<feature type="active site" description="Nucleophile" evidence="4">
    <location>
        <position position="50"/>
    </location>
</feature>
<dbReference type="InterPro" id="IPR050301">
    <property type="entry name" value="NTE"/>
</dbReference>
<dbReference type="PANTHER" id="PTHR14226:SF78">
    <property type="entry name" value="SLR0060 PROTEIN"/>
    <property type="match status" value="1"/>
</dbReference>
<keyword evidence="2 4" id="KW-0442">Lipid degradation</keyword>
<evidence type="ECO:0000256" key="1">
    <source>
        <dbReference type="ARBA" id="ARBA00022801"/>
    </source>
</evidence>
<feature type="active site" description="Proton acceptor" evidence="4">
    <location>
        <position position="201"/>
    </location>
</feature>
<evidence type="ECO:0000313" key="6">
    <source>
        <dbReference type="EMBL" id="MCB4823224.1"/>
    </source>
</evidence>
<gene>
    <name evidence="6" type="ORF">LHA35_15930</name>
</gene>
<dbReference type="SUPFAM" id="SSF52151">
    <property type="entry name" value="FabD/lysophospholipase-like"/>
    <property type="match status" value="1"/>
</dbReference>
<dbReference type="InterPro" id="IPR016035">
    <property type="entry name" value="Acyl_Trfase/lysoPLipase"/>
</dbReference>
<dbReference type="EMBL" id="JAJAQI010000024">
    <property type="protein sequence ID" value="MCB4823224.1"/>
    <property type="molecule type" value="Genomic_DNA"/>
</dbReference>
<dbReference type="AlphaFoldDB" id="A0A9X1L948"/>
<dbReference type="InterPro" id="IPR002641">
    <property type="entry name" value="PNPLA_dom"/>
</dbReference>
<evidence type="ECO:0000256" key="2">
    <source>
        <dbReference type="ARBA" id="ARBA00022963"/>
    </source>
</evidence>
<keyword evidence="7" id="KW-1185">Reference proteome</keyword>
<dbReference type="PROSITE" id="PS51635">
    <property type="entry name" value="PNPLA"/>
    <property type="match status" value="1"/>
</dbReference>
<evidence type="ECO:0000256" key="3">
    <source>
        <dbReference type="ARBA" id="ARBA00023098"/>
    </source>
</evidence>
<dbReference type="Gene3D" id="3.40.1090.10">
    <property type="entry name" value="Cytosolic phospholipase A2 catalytic domain"/>
    <property type="match status" value="2"/>
</dbReference>
<evidence type="ECO:0000259" key="5">
    <source>
        <dbReference type="PROSITE" id="PS51635"/>
    </source>
</evidence>
<dbReference type="GO" id="GO:0016787">
    <property type="term" value="F:hydrolase activity"/>
    <property type="evidence" value="ECO:0007669"/>
    <property type="project" value="UniProtKB-UniRule"/>
</dbReference>
<dbReference type="Proteomes" id="UP001139311">
    <property type="component" value="Unassembled WGS sequence"/>
</dbReference>